<dbReference type="PANTHER" id="PTHR46578">
    <property type="entry name" value="ARM-REPEAT/TETRATRICOPEPTIDE REPEAT (TPR)-LIKE PROTEIN"/>
    <property type="match status" value="1"/>
</dbReference>
<organism evidence="11 12">
    <name type="scientific">Musa troglodytarum</name>
    <name type="common">fe'i banana</name>
    <dbReference type="NCBI Taxonomy" id="320322"/>
    <lineage>
        <taxon>Eukaryota</taxon>
        <taxon>Viridiplantae</taxon>
        <taxon>Streptophyta</taxon>
        <taxon>Embryophyta</taxon>
        <taxon>Tracheophyta</taxon>
        <taxon>Spermatophyta</taxon>
        <taxon>Magnoliopsida</taxon>
        <taxon>Liliopsida</taxon>
        <taxon>Zingiberales</taxon>
        <taxon>Musaceae</taxon>
        <taxon>Musa</taxon>
    </lineage>
</organism>
<evidence type="ECO:0000256" key="9">
    <source>
        <dbReference type="SAM" id="MobiDB-lite"/>
    </source>
</evidence>
<dbReference type="GO" id="GO:0016020">
    <property type="term" value="C:membrane"/>
    <property type="evidence" value="ECO:0007669"/>
    <property type="project" value="UniProtKB-SubCell"/>
</dbReference>
<dbReference type="InterPro" id="IPR007248">
    <property type="entry name" value="Mpv17_PMP22"/>
</dbReference>
<evidence type="ECO:0000256" key="7">
    <source>
        <dbReference type="ARBA" id="ARBA00022989"/>
    </source>
</evidence>
<gene>
    <name evidence="11" type="ORF">MUK42_31755</name>
</gene>
<dbReference type="AlphaFoldDB" id="A0A9E7JX48"/>
<feature type="domain" description="ARM repeat N-terminal plant" evidence="10">
    <location>
        <begin position="52"/>
        <end position="291"/>
    </location>
</feature>
<reference evidence="11" key="1">
    <citation type="submission" date="2022-05" db="EMBL/GenBank/DDBJ databases">
        <title>The Musa troglodytarum L. genome provides insights into the mechanism of non-climacteric behaviour and enrichment of carotenoids.</title>
        <authorList>
            <person name="Wang J."/>
        </authorList>
    </citation>
    <scope>NUCLEOTIDE SEQUENCE</scope>
    <source>
        <tissue evidence="11">Leaf</tissue>
    </source>
</reference>
<feature type="compositionally biased region" description="Polar residues" evidence="9">
    <location>
        <begin position="784"/>
        <end position="793"/>
    </location>
</feature>
<dbReference type="OrthoDB" id="1872379at2759"/>
<keyword evidence="7" id="KW-1133">Transmembrane helix</keyword>
<proteinExistence type="inferred from homology"/>
<dbReference type="SUPFAM" id="SSF48371">
    <property type="entry name" value="ARM repeat"/>
    <property type="match status" value="1"/>
</dbReference>
<feature type="compositionally biased region" description="Basic residues" evidence="9">
    <location>
        <begin position="34"/>
        <end position="45"/>
    </location>
</feature>
<dbReference type="Proteomes" id="UP001055439">
    <property type="component" value="Chromosome 4"/>
</dbReference>
<dbReference type="Pfam" id="PF04117">
    <property type="entry name" value="Mpv17_PMP22"/>
    <property type="match status" value="1"/>
</dbReference>
<keyword evidence="8" id="KW-0472">Membrane</keyword>
<evidence type="ECO:0000313" key="11">
    <source>
        <dbReference type="EMBL" id="URD96930.1"/>
    </source>
</evidence>
<comment type="similarity">
    <text evidence="4">Belongs to the peroxisomal membrane protein PXMP2/4 family.</text>
</comment>
<dbReference type="InterPro" id="IPR058868">
    <property type="entry name" value="ARM_7"/>
</dbReference>
<name>A0A9E7JX48_9LILI</name>
<evidence type="ECO:0000256" key="1">
    <source>
        <dbReference type="ARBA" id="ARBA00004141"/>
    </source>
</evidence>
<keyword evidence="6" id="KW-0812">Transmembrane</keyword>
<dbReference type="SMART" id="SM00185">
    <property type="entry name" value="ARM"/>
    <property type="match status" value="2"/>
</dbReference>
<dbReference type="PANTHER" id="PTHR46578:SF1">
    <property type="entry name" value="ARM-REPEAT_TETRATRICOPEPTIDE REPEAT (TPR)-LIKE PROTEIN"/>
    <property type="match status" value="1"/>
</dbReference>
<dbReference type="InterPro" id="IPR016024">
    <property type="entry name" value="ARM-type_fold"/>
</dbReference>
<evidence type="ECO:0000256" key="8">
    <source>
        <dbReference type="ARBA" id="ARBA00023136"/>
    </source>
</evidence>
<dbReference type="Gene3D" id="1.25.40.10">
    <property type="entry name" value="Tetratricopeptide repeat domain"/>
    <property type="match status" value="1"/>
</dbReference>
<keyword evidence="12" id="KW-1185">Reference proteome</keyword>
<evidence type="ECO:0000256" key="4">
    <source>
        <dbReference type="ARBA" id="ARBA00006824"/>
    </source>
</evidence>
<protein>
    <recommendedName>
        <fullName evidence="5">Protein unc-45 homolog B</fullName>
    </recommendedName>
</protein>
<feature type="region of interest" description="Disordered" evidence="9">
    <location>
        <begin position="784"/>
        <end position="803"/>
    </location>
</feature>
<feature type="region of interest" description="Disordered" evidence="9">
    <location>
        <begin position="601"/>
        <end position="679"/>
    </location>
</feature>
<dbReference type="InterPro" id="IPR000225">
    <property type="entry name" value="Armadillo"/>
</dbReference>
<feature type="compositionally biased region" description="Low complexity" evidence="9">
    <location>
        <begin position="794"/>
        <end position="803"/>
    </location>
</feature>
<dbReference type="InterPro" id="IPR011989">
    <property type="entry name" value="ARM-like"/>
</dbReference>
<comment type="subcellular location">
    <subcellularLocation>
        <location evidence="2">Cytoplasm</location>
        <location evidence="2">Myofibril</location>
        <location evidence="2">Sarcomere</location>
        <location evidence="2">A band</location>
    </subcellularLocation>
    <subcellularLocation>
        <location evidence="3">Cytoplasm</location>
        <location evidence="3">Myofibril</location>
        <location evidence="3">Sarcomere</location>
        <location evidence="3">Z line</location>
    </subcellularLocation>
    <subcellularLocation>
        <location evidence="1">Membrane</location>
        <topology evidence="1">Multi-pass membrane protein</topology>
    </subcellularLocation>
</comment>
<accession>A0A9E7JX48</accession>
<feature type="compositionally biased region" description="Basic and acidic residues" evidence="9">
    <location>
        <begin position="649"/>
        <end position="660"/>
    </location>
</feature>
<dbReference type="InterPro" id="IPR011990">
    <property type="entry name" value="TPR-like_helical_dom_sf"/>
</dbReference>
<evidence type="ECO:0000259" key="10">
    <source>
        <dbReference type="Pfam" id="PF26524"/>
    </source>
</evidence>
<evidence type="ECO:0000256" key="2">
    <source>
        <dbReference type="ARBA" id="ARBA00004161"/>
    </source>
</evidence>
<dbReference type="Pfam" id="PF26524">
    <property type="entry name" value="ARM_7"/>
    <property type="match status" value="1"/>
</dbReference>
<dbReference type="SUPFAM" id="SSF48452">
    <property type="entry name" value="TPR-like"/>
    <property type="match status" value="1"/>
</dbReference>
<dbReference type="Gene3D" id="1.25.10.10">
    <property type="entry name" value="Leucine-rich Repeat Variant"/>
    <property type="match status" value="1"/>
</dbReference>
<feature type="region of interest" description="Disordered" evidence="9">
    <location>
        <begin position="29"/>
        <end position="48"/>
    </location>
</feature>
<evidence type="ECO:0000256" key="5">
    <source>
        <dbReference type="ARBA" id="ARBA00020768"/>
    </source>
</evidence>
<evidence type="ECO:0000256" key="6">
    <source>
        <dbReference type="ARBA" id="ARBA00022692"/>
    </source>
</evidence>
<evidence type="ECO:0000313" key="12">
    <source>
        <dbReference type="Proteomes" id="UP001055439"/>
    </source>
</evidence>
<dbReference type="EMBL" id="CP097506">
    <property type="protein sequence ID" value="URD96930.1"/>
    <property type="molecule type" value="Genomic_DNA"/>
</dbReference>
<sequence length="1005" mass="111475">MAPLSCAASPRPSISPPLLCSPLSTAPSMENTTWKKKHDRHKSKTVRMDEQEEESGCCFFCAIKEPDPRLRQPAVAGFFDEMPHRADESGVLVLSALWNIAMTRPDDPELPSLGALRCMSLLISRAIAEPAWLLRHQNIYVPYYAAHVLGSYTIHLPELAELAVDAGAVPPLLDLLRGSLTWVEQRVAVRALGHLASYDSTFPAVAQHTEEVVALAISVASACLDTVYTEFVAVTPSEREQYHRDLLTRGLGGADMEDRRAEEWASQLQCWSLYLLCCFAYRDKSIHHLLCRDVGFLKDLCRMWGGLVNSDSPAGVGLVRILCRSEAGREAMAGCREVVESLCNLSRSSDDWQYMGVDCLLLLVDDHKTRQMVMEIAAPCLVDLAELQSLSARERIGDTITKALLLDFDHGAGALGGEAETAVKFLWELKVERKRREHRMSNKEATERRALAAFKKRHGNEKFWSGNVEEATIRYTEALELCPVKMRKERLVLYSNRAQCHLLMQDPDAAISDATRALALARPANGHAKTLWRRSQAYDMKGMAKESLMDSIMFVNVLMDSEKGKERKQSKLPYYAARMINKQMTATGLFAGLASWDKRRKEDHDKKKNAVASSPSVCRPLKKNHGFVGENAKEKESGVRGDNPPFHLRSHETDGLEKRPPPSGRSLSSAVAVGPRRLQQTTPSAVGEVFLVLETKKGLTGRVNRPTTACTYQSLACPHLRSVRTDRRGRTRIAEMSGGFLRSGGRRVHGLLLRQLRSYPLCGELSKPSSPPVRSYNRSHLLSSKVKQTSSGHSPASPSLYSPSLSPATAAVSSSSSIRNGFVSWYLGMIEARPILTKSLTAGAIFTAADISSQQIITLSSSDSLDLIRTLRMAGYGIFVSGPSLHFWFNFVSRVLPKRDVLTTFKKMALGQAIYGPIMTGVFFSINAGLQGETGAEIFARLKRDLIPTLKSGVVYWPICDFITFKFIPVRLQPLVSNSFSFLWTIYITYMASLEKADVEKISTD</sequence>
<evidence type="ECO:0000256" key="3">
    <source>
        <dbReference type="ARBA" id="ARBA00004216"/>
    </source>
</evidence>